<gene>
    <name evidence="1" type="ORF">BDQ12DRAFT_674463</name>
</gene>
<dbReference type="STRING" id="68775.A0A5C3MGT8"/>
<dbReference type="AlphaFoldDB" id="A0A5C3MGT8"/>
<sequence>MYPLRFVSQIVCRNARLIAQPASKRYTLSTRRLFSSTTLARASESTGPDPKLLAALRKTTFVRKLADSPKALEALMNFTKIMHEKGVDLASGKPPSGMQMMRLAANSEFREAASTMVEELKKAGVDLKSKEVMEELMSVKKDFDGGSGSQ</sequence>
<dbReference type="EMBL" id="ML213591">
    <property type="protein sequence ID" value="TFK43138.1"/>
    <property type="molecule type" value="Genomic_DNA"/>
</dbReference>
<organism evidence="1 2">
    <name type="scientific">Crucibulum laeve</name>
    <dbReference type="NCBI Taxonomy" id="68775"/>
    <lineage>
        <taxon>Eukaryota</taxon>
        <taxon>Fungi</taxon>
        <taxon>Dikarya</taxon>
        <taxon>Basidiomycota</taxon>
        <taxon>Agaricomycotina</taxon>
        <taxon>Agaricomycetes</taxon>
        <taxon>Agaricomycetidae</taxon>
        <taxon>Agaricales</taxon>
        <taxon>Agaricineae</taxon>
        <taxon>Nidulariaceae</taxon>
        <taxon>Crucibulum</taxon>
    </lineage>
</organism>
<evidence type="ECO:0000313" key="2">
    <source>
        <dbReference type="Proteomes" id="UP000308652"/>
    </source>
</evidence>
<protein>
    <submittedName>
        <fullName evidence="1">Uncharacterized protein</fullName>
    </submittedName>
</protein>
<accession>A0A5C3MGT8</accession>
<name>A0A5C3MGT8_9AGAR</name>
<dbReference type="Proteomes" id="UP000308652">
    <property type="component" value="Unassembled WGS sequence"/>
</dbReference>
<evidence type="ECO:0000313" key="1">
    <source>
        <dbReference type="EMBL" id="TFK43138.1"/>
    </source>
</evidence>
<dbReference type="OrthoDB" id="10008801at2759"/>
<reference evidence="1 2" key="1">
    <citation type="journal article" date="2019" name="Nat. Ecol. Evol.">
        <title>Megaphylogeny resolves global patterns of mushroom evolution.</title>
        <authorList>
            <person name="Varga T."/>
            <person name="Krizsan K."/>
            <person name="Foldi C."/>
            <person name="Dima B."/>
            <person name="Sanchez-Garcia M."/>
            <person name="Sanchez-Ramirez S."/>
            <person name="Szollosi G.J."/>
            <person name="Szarkandi J.G."/>
            <person name="Papp V."/>
            <person name="Albert L."/>
            <person name="Andreopoulos W."/>
            <person name="Angelini C."/>
            <person name="Antonin V."/>
            <person name="Barry K.W."/>
            <person name="Bougher N.L."/>
            <person name="Buchanan P."/>
            <person name="Buyck B."/>
            <person name="Bense V."/>
            <person name="Catcheside P."/>
            <person name="Chovatia M."/>
            <person name="Cooper J."/>
            <person name="Damon W."/>
            <person name="Desjardin D."/>
            <person name="Finy P."/>
            <person name="Geml J."/>
            <person name="Haridas S."/>
            <person name="Hughes K."/>
            <person name="Justo A."/>
            <person name="Karasinski D."/>
            <person name="Kautmanova I."/>
            <person name="Kiss B."/>
            <person name="Kocsube S."/>
            <person name="Kotiranta H."/>
            <person name="LaButti K.M."/>
            <person name="Lechner B.E."/>
            <person name="Liimatainen K."/>
            <person name="Lipzen A."/>
            <person name="Lukacs Z."/>
            <person name="Mihaltcheva S."/>
            <person name="Morgado L.N."/>
            <person name="Niskanen T."/>
            <person name="Noordeloos M.E."/>
            <person name="Ohm R.A."/>
            <person name="Ortiz-Santana B."/>
            <person name="Ovrebo C."/>
            <person name="Racz N."/>
            <person name="Riley R."/>
            <person name="Savchenko A."/>
            <person name="Shiryaev A."/>
            <person name="Soop K."/>
            <person name="Spirin V."/>
            <person name="Szebenyi C."/>
            <person name="Tomsovsky M."/>
            <person name="Tulloss R.E."/>
            <person name="Uehling J."/>
            <person name="Grigoriev I.V."/>
            <person name="Vagvolgyi C."/>
            <person name="Papp T."/>
            <person name="Martin F.M."/>
            <person name="Miettinen O."/>
            <person name="Hibbett D.S."/>
            <person name="Nagy L.G."/>
        </authorList>
    </citation>
    <scope>NUCLEOTIDE SEQUENCE [LARGE SCALE GENOMIC DNA]</scope>
    <source>
        <strain evidence="1 2">CBS 166.37</strain>
    </source>
</reference>
<proteinExistence type="predicted"/>
<keyword evidence="2" id="KW-1185">Reference proteome</keyword>